<dbReference type="PANTHER" id="PTHR10110:SF86">
    <property type="entry name" value="SODIUM_HYDROGEN EXCHANGER 7"/>
    <property type="match status" value="1"/>
</dbReference>
<feature type="transmembrane region" description="Helical" evidence="10">
    <location>
        <begin position="147"/>
        <end position="165"/>
    </location>
</feature>
<keyword evidence="7 10" id="KW-0406">Ion transport</keyword>
<name>A0A1H5PTA4_9ACTN</name>
<dbReference type="Gene3D" id="6.10.140.1330">
    <property type="match status" value="1"/>
</dbReference>
<dbReference type="InterPro" id="IPR004705">
    <property type="entry name" value="Cation/H_exchanger_CPA1_bac"/>
</dbReference>
<comment type="caution">
    <text evidence="10">Lacks conserved residue(s) required for the propagation of feature annotation.</text>
</comment>
<dbReference type="AlphaFoldDB" id="A0A1H5PTA4"/>
<evidence type="ECO:0000256" key="10">
    <source>
        <dbReference type="RuleBase" id="RU366002"/>
    </source>
</evidence>
<keyword evidence="5 10" id="KW-1133">Transmembrane helix</keyword>
<feature type="domain" description="Cation/H+ exchanger transmembrane" evidence="11">
    <location>
        <begin position="14"/>
        <end position="412"/>
    </location>
</feature>
<evidence type="ECO:0000313" key="13">
    <source>
        <dbReference type="Proteomes" id="UP000181980"/>
    </source>
</evidence>
<feature type="transmembrane region" description="Helical" evidence="10">
    <location>
        <begin position="79"/>
        <end position="101"/>
    </location>
</feature>
<gene>
    <name evidence="12" type="ORF">SAMN04488561_5617</name>
</gene>
<dbReference type="Proteomes" id="UP000181980">
    <property type="component" value="Unassembled WGS sequence"/>
</dbReference>
<dbReference type="GO" id="GO:0005886">
    <property type="term" value="C:plasma membrane"/>
    <property type="evidence" value="ECO:0007669"/>
    <property type="project" value="UniProtKB-SubCell"/>
</dbReference>
<keyword evidence="3 10" id="KW-1003">Cell membrane</keyword>
<evidence type="ECO:0000256" key="3">
    <source>
        <dbReference type="ARBA" id="ARBA00022475"/>
    </source>
</evidence>
<dbReference type="OrthoDB" id="57886at2"/>
<dbReference type="GO" id="GO:0015386">
    <property type="term" value="F:potassium:proton antiporter activity"/>
    <property type="evidence" value="ECO:0007669"/>
    <property type="project" value="TreeGrafter"/>
</dbReference>
<keyword evidence="13" id="KW-1185">Reference proteome</keyword>
<sequence length="543" mass="58371">MQLLLVVVGAIAVTAVANRRGLQASIVVVVLASAVSFVPGLPRFELEPDLILSVVLPPLLYSAALDFSVYSLARNLRPILSLGVGMVVVSTLVTGVVANWVVPGLGLVSALVLGAVVAPPDAVSAVAIGRKLGLPKRLMTILTGESLVNDATALTIFTLAVAAAAGSHPFISNALLLFVYSAVVGVGVGVALAAGVHWTRQRLGESGLETALGLVVPFAAFLFAEELHASGVLAVVAAGFWLGHHDADAGFETRLQGRQVWRSLDTLLEAFVFAYMGLQCKFVFADLGLADGEWARFVLSAVVVLLTVLLIRPFWVFLTYGQRVLRRRYLRLPWRRRRRRPRPHQPLPRAQLTVLSWSGMRGVVTLAAAAGVPALTASGEPFPGRSTIQALAFVVAVGSLVIQAPTLPMLVRRMNIDDEAEREEESEEVRRARQIARAAAEQTLRDLLDHPPPGADPVVLSTMRDRFAAAMRARHSADALDAEVEEAEHAPAVRETMVAVRREILAAQRLALTAARDAGELDDEIMRRELERLDYEEAAAAAD</sequence>
<organism evidence="12 13">
    <name type="scientific">Jiangella alba</name>
    <dbReference type="NCBI Taxonomy" id="561176"/>
    <lineage>
        <taxon>Bacteria</taxon>
        <taxon>Bacillati</taxon>
        <taxon>Actinomycetota</taxon>
        <taxon>Actinomycetes</taxon>
        <taxon>Jiangellales</taxon>
        <taxon>Jiangellaceae</taxon>
        <taxon>Jiangella</taxon>
    </lineage>
</organism>
<evidence type="ECO:0000313" key="12">
    <source>
        <dbReference type="EMBL" id="SEF16939.1"/>
    </source>
</evidence>
<keyword evidence="6 10" id="KW-0915">Sodium</keyword>
<feature type="transmembrane region" description="Helical" evidence="10">
    <location>
        <begin position="107"/>
        <end position="127"/>
    </location>
</feature>
<evidence type="ECO:0000256" key="4">
    <source>
        <dbReference type="ARBA" id="ARBA00022692"/>
    </source>
</evidence>
<keyword evidence="8 10" id="KW-0472">Membrane</keyword>
<dbReference type="PANTHER" id="PTHR10110">
    <property type="entry name" value="SODIUM/HYDROGEN EXCHANGER"/>
    <property type="match status" value="1"/>
</dbReference>
<dbReference type="InterPro" id="IPR006153">
    <property type="entry name" value="Cation/H_exchanger_TM"/>
</dbReference>
<dbReference type="GO" id="GO:0051453">
    <property type="term" value="P:regulation of intracellular pH"/>
    <property type="evidence" value="ECO:0007669"/>
    <property type="project" value="TreeGrafter"/>
</dbReference>
<feature type="transmembrane region" description="Helical" evidence="10">
    <location>
        <begin position="297"/>
        <end position="325"/>
    </location>
</feature>
<accession>A0A1H5PTA4</accession>
<keyword evidence="2 10" id="KW-0813">Transport</keyword>
<evidence type="ECO:0000259" key="11">
    <source>
        <dbReference type="Pfam" id="PF00999"/>
    </source>
</evidence>
<feature type="transmembrane region" description="Helical" evidence="10">
    <location>
        <begin position="390"/>
        <end position="411"/>
    </location>
</feature>
<evidence type="ECO:0000256" key="1">
    <source>
        <dbReference type="ARBA" id="ARBA00004651"/>
    </source>
</evidence>
<evidence type="ECO:0000256" key="5">
    <source>
        <dbReference type="ARBA" id="ARBA00022989"/>
    </source>
</evidence>
<dbReference type="STRING" id="561176.SAMN04488561_5617"/>
<dbReference type="GO" id="GO:0098719">
    <property type="term" value="P:sodium ion import across plasma membrane"/>
    <property type="evidence" value="ECO:0007669"/>
    <property type="project" value="TreeGrafter"/>
</dbReference>
<dbReference type="InterPro" id="IPR018422">
    <property type="entry name" value="Cation/H_exchanger_CPA1"/>
</dbReference>
<keyword evidence="10" id="KW-0050">Antiport</keyword>
<evidence type="ECO:0000256" key="7">
    <source>
        <dbReference type="ARBA" id="ARBA00023065"/>
    </source>
</evidence>
<comment type="subcellular location">
    <subcellularLocation>
        <location evidence="1 10">Cell membrane</location>
        <topology evidence="1 10">Multi-pass membrane protein</topology>
    </subcellularLocation>
</comment>
<dbReference type="EMBL" id="FNUC01000004">
    <property type="protein sequence ID" value="SEF16939.1"/>
    <property type="molecule type" value="Genomic_DNA"/>
</dbReference>
<comment type="similarity">
    <text evidence="10">Belongs to the monovalent cation:proton antiporter 1 (CPA1) transporter (TC 2.A.36) family.</text>
</comment>
<evidence type="ECO:0000256" key="6">
    <source>
        <dbReference type="ARBA" id="ARBA00023053"/>
    </source>
</evidence>
<feature type="transmembrane region" description="Helical" evidence="10">
    <location>
        <begin position="50"/>
        <end position="72"/>
    </location>
</feature>
<evidence type="ECO:0000256" key="8">
    <source>
        <dbReference type="ARBA" id="ARBA00023136"/>
    </source>
</evidence>
<keyword evidence="9 10" id="KW-0739">Sodium transport</keyword>
<feature type="transmembrane region" description="Helical" evidence="10">
    <location>
        <begin position="346"/>
        <end position="370"/>
    </location>
</feature>
<dbReference type="RefSeq" id="WP_069112476.1">
    <property type="nucleotide sequence ID" value="NZ_FNUC01000004.1"/>
</dbReference>
<proteinExistence type="inferred from homology"/>
<evidence type="ECO:0000256" key="2">
    <source>
        <dbReference type="ARBA" id="ARBA00022448"/>
    </source>
</evidence>
<comment type="function">
    <text evidence="10">Na(+)/H(+) antiporter that extrudes sodium in exchange for external protons.</text>
</comment>
<reference evidence="13" key="1">
    <citation type="submission" date="2016-10" db="EMBL/GenBank/DDBJ databases">
        <authorList>
            <person name="Varghese N."/>
            <person name="Submissions S."/>
        </authorList>
    </citation>
    <scope>NUCLEOTIDE SEQUENCE [LARGE SCALE GENOMIC DNA]</scope>
    <source>
        <strain evidence="13">DSM 45237</strain>
    </source>
</reference>
<protein>
    <submittedName>
        <fullName evidence="12">Sodium/proton antiporter, CPA1 family</fullName>
    </submittedName>
</protein>
<keyword evidence="4 10" id="KW-0812">Transmembrane</keyword>
<feature type="transmembrane region" description="Helical" evidence="10">
    <location>
        <begin position="171"/>
        <end position="194"/>
    </location>
</feature>
<evidence type="ECO:0000256" key="9">
    <source>
        <dbReference type="ARBA" id="ARBA00023201"/>
    </source>
</evidence>
<feature type="transmembrane region" description="Helical" evidence="10">
    <location>
        <begin position="206"/>
        <end position="223"/>
    </location>
</feature>
<dbReference type="Pfam" id="PF00999">
    <property type="entry name" value="Na_H_Exchanger"/>
    <property type="match status" value="1"/>
</dbReference>
<dbReference type="GO" id="GO:0015385">
    <property type="term" value="F:sodium:proton antiporter activity"/>
    <property type="evidence" value="ECO:0007669"/>
    <property type="project" value="InterPro"/>
</dbReference>
<dbReference type="NCBIfam" id="TIGR00831">
    <property type="entry name" value="a_cpa1"/>
    <property type="match status" value="1"/>
</dbReference>